<dbReference type="OrthoDB" id="9768142at2"/>
<keyword evidence="1" id="KW-0131">Cell cycle</keyword>
<feature type="region of interest" description="Disordered" evidence="2">
    <location>
        <begin position="94"/>
        <end position="136"/>
    </location>
</feature>
<dbReference type="GO" id="GO:0070206">
    <property type="term" value="P:protein trimerization"/>
    <property type="evidence" value="ECO:0007669"/>
    <property type="project" value="InterPro"/>
</dbReference>
<protein>
    <recommendedName>
        <fullName evidence="1">Cell division coordinator CpoB</fullName>
    </recommendedName>
</protein>
<dbReference type="InterPro" id="IPR018704">
    <property type="entry name" value="SecYEG/CpoB_TPR"/>
</dbReference>
<dbReference type="SUPFAM" id="SSF48452">
    <property type="entry name" value="TPR-like"/>
    <property type="match status" value="1"/>
</dbReference>
<feature type="domain" description="Ancillary SecYEG translocon subunit/Cell division coordinator CpoB TPR" evidence="3">
    <location>
        <begin position="142"/>
        <end position="239"/>
    </location>
</feature>
<dbReference type="NCBIfam" id="TIGR02795">
    <property type="entry name" value="tol_pal_ybgF"/>
    <property type="match status" value="1"/>
</dbReference>
<organism evidence="5 6">
    <name type="scientific">Aliikangiella marina</name>
    <dbReference type="NCBI Taxonomy" id="1712262"/>
    <lineage>
        <taxon>Bacteria</taxon>
        <taxon>Pseudomonadati</taxon>
        <taxon>Pseudomonadota</taxon>
        <taxon>Gammaproteobacteria</taxon>
        <taxon>Oceanospirillales</taxon>
        <taxon>Pleioneaceae</taxon>
        <taxon>Aliikangiella</taxon>
    </lineage>
</organism>
<evidence type="ECO:0000256" key="1">
    <source>
        <dbReference type="HAMAP-Rule" id="MF_02066"/>
    </source>
</evidence>
<evidence type="ECO:0000259" key="4">
    <source>
        <dbReference type="Pfam" id="PF16331"/>
    </source>
</evidence>
<feature type="compositionally biased region" description="Low complexity" evidence="2">
    <location>
        <begin position="97"/>
        <end position="115"/>
    </location>
</feature>
<keyword evidence="1" id="KW-0732">Signal</keyword>
<dbReference type="EMBL" id="VIKR01000002">
    <property type="protein sequence ID" value="TQV75107.1"/>
    <property type="molecule type" value="Genomic_DNA"/>
</dbReference>
<dbReference type="InterPro" id="IPR011990">
    <property type="entry name" value="TPR-like_helical_dom_sf"/>
</dbReference>
<dbReference type="InterPro" id="IPR034706">
    <property type="entry name" value="CpoB"/>
</dbReference>
<dbReference type="AlphaFoldDB" id="A0A545TD16"/>
<dbReference type="Pfam" id="PF09976">
    <property type="entry name" value="TPR_21"/>
    <property type="match status" value="1"/>
</dbReference>
<sequence length="262" mass="29600" precursor="true">MKDKSLLVAAFVATFSLPLSASQQSLEQRIQQLEQKQQTQALLQNQMSEQLIELQKEVKELRGIIEEHDYKLQQIQDRQRDLYRDIENRLSALPQGATSAASSPVTTTPSANTAAQTPVVSPTTAQSVQRAVGSSGTERTEFEEAFKLVRNREYNKAVESFEAFLTKYPTGGFSDNARFWIGQVYFAQSKLAEAEQQFNRLRSDFPDSSKMSAAMLKLAEIKVRQEKWEEAKAMYNEIVAKYSGAQQQLARKGLQDIKQKGH</sequence>
<comment type="caution">
    <text evidence="5">The sequence shown here is derived from an EMBL/GenBank/DDBJ whole genome shotgun (WGS) entry which is preliminary data.</text>
</comment>
<proteinExistence type="inferred from homology"/>
<evidence type="ECO:0000256" key="2">
    <source>
        <dbReference type="SAM" id="MobiDB-lite"/>
    </source>
</evidence>
<evidence type="ECO:0000313" key="6">
    <source>
        <dbReference type="Proteomes" id="UP000317839"/>
    </source>
</evidence>
<dbReference type="Gene3D" id="1.25.40.10">
    <property type="entry name" value="Tetratricopeptide repeat domain"/>
    <property type="match status" value="1"/>
</dbReference>
<dbReference type="GO" id="GO:0030288">
    <property type="term" value="C:outer membrane-bounded periplasmic space"/>
    <property type="evidence" value="ECO:0007669"/>
    <property type="project" value="UniProtKB-UniRule"/>
</dbReference>
<keyword evidence="1" id="KW-0574">Periplasm</keyword>
<dbReference type="HAMAP" id="MF_02066">
    <property type="entry name" value="CpoB"/>
    <property type="match status" value="1"/>
</dbReference>
<evidence type="ECO:0000259" key="3">
    <source>
        <dbReference type="Pfam" id="PF09976"/>
    </source>
</evidence>
<keyword evidence="1" id="KW-0132">Cell division</keyword>
<comment type="function">
    <text evidence="1">Mediates coordination of peptidoglycan synthesis and outer membrane constriction during cell division.</text>
</comment>
<dbReference type="Pfam" id="PF16331">
    <property type="entry name" value="TolA_bind_tri"/>
    <property type="match status" value="1"/>
</dbReference>
<keyword evidence="6" id="KW-1185">Reference proteome</keyword>
<reference evidence="5 6" key="1">
    <citation type="submission" date="2019-06" db="EMBL/GenBank/DDBJ databases">
        <title>Draft genome of Aliikangiella marina GYP-15.</title>
        <authorList>
            <person name="Wang G."/>
        </authorList>
    </citation>
    <scope>NUCLEOTIDE SEQUENCE [LARGE SCALE GENOMIC DNA]</scope>
    <source>
        <strain evidence="5 6">GYP-15</strain>
    </source>
</reference>
<feature type="domain" description="YbgF trimerisation" evidence="4">
    <location>
        <begin position="25"/>
        <end position="99"/>
    </location>
</feature>
<feature type="signal peptide" evidence="1">
    <location>
        <begin position="1"/>
        <end position="21"/>
    </location>
</feature>
<name>A0A545TD16_9GAMM</name>
<dbReference type="Proteomes" id="UP000317839">
    <property type="component" value="Unassembled WGS sequence"/>
</dbReference>
<feature type="chain" id="PRO_5022275188" description="Cell division coordinator CpoB" evidence="1">
    <location>
        <begin position="22"/>
        <end position="262"/>
    </location>
</feature>
<dbReference type="RefSeq" id="WP_142941724.1">
    <property type="nucleotide sequence ID" value="NZ_VIKR01000002.1"/>
</dbReference>
<dbReference type="InterPro" id="IPR032519">
    <property type="entry name" value="YbgF_tri"/>
</dbReference>
<feature type="coiled-coil region" evidence="1">
    <location>
        <begin position="26"/>
        <end position="71"/>
    </location>
</feature>
<evidence type="ECO:0000313" key="5">
    <source>
        <dbReference type="EMBL" id="TQV75107.1"/>
    </source>
</evidence>
<dbReference type="GO" id="GO:0043093">
    <property type="term" value="P:FtsZ-dependent cytokinesis"/>
    <property type="evidence" value="ECO:0007669"/>
    <property type="project" value="UniProtKB-UniRule"/>
</dbReference>
<gene>
    <name evidence="5" type="primary">ybgF</name>
    <name evidence="1" type="synonym">cpoB</name>
    <name evidence="5" type="ORF">FLL45_09220</name>
</gene>
<comment type="similarity">
    <text evidence="1">Belongs to the CpoB family.</text>
</comment>
<dbReference type="Gene3D" id="1.20.5.110">
    <property type="match status" value="1"/>
</dbReference>
<feature type="compositionally biased region" description="Polar residues" evidence="2">
    <location>
        <begin position="116"/>
        <end position="136"/>
    </location>
</feature>
<accession>A0A545TD16</accession>
<comment type="subcellular location">
    <subcellularLocation>
        <location evidence="1">Periplasm</location>
    </subcellularLocation>
</comment>
<keyword evidence="1" id="KW-0175">Coiled coil</keyword>
<dbReference type="InterPro" id="IPR014162">
    <property type="entry name" value="CpoB_C"/>
</dbReference>